<proteinExistence type="predicted"/>
<evidence type="ECO:0000313" key="3">
    <source>
        <dbReference type="EMBL" id="ENU23098.1"/>
    </source>
</evidence>
<feature type="region of interest" description="Disordered" evidence="1">
    <location>
        <begin position="179"/>
        <end position="240"/>
    </location>
</feature>
<organism evidence="3 4">
    <name type="scientific">Acinetobacter proteolyticus</name>
    <dbReference type="NCBI Taxonomy" id="1776741"/>
    <lineage>
        <taxon>Bacteria</taxon>
        <taxon>Pseudomonadati</taxon>
        <taxon>Pseudomonadota</taxon>
        <taxon>Gammaproteobacteria</taxon>
        <taxon>Moraxellales</taxon>
        <taxon>Moraxellaceae</taxon>
        <taxon>Acinetobacter</taxon>
    </lineage>
</organism>
<comment type="caution">
    <text evidence="3">The sequence shown here is derived from an EMBL/GenBank/DDBJ whole genome shotgun (WGS) entry which is preliminary data.</text>
</comment>
<evidence type="ECO:0000313" key="4">
    <source>
        <dbReference type="Proteomes" id="UP000013034"/>
    </source>
</evidence>
<protein>
    <submittedName>
        <fullName evidence="3">Uncharacterized protein</fullName>
    </submittedName>
</protein>
<reference evidence="3 4" key="1">
    <citation type="submission" date="2013-02" db="EMBL/GenBank/DDBJ databases">
        <title>The Genome Sequence of Acinetobacter sp. NIPH 809.</title>
        <authorList>
            <consortium name="The Broad Institute Genome Sequencing Platform"/>
            <consortium name="The Broad Institute Genome Sequencing Center for Infectious Disease"/>
            <person name="Cerqueira G."/>
            <person name="Feldgarden M."/>
            <person name="Courvalin P."/>
            <person name="Perichon B."/>
            <person name="Grillot-Courvalin C."/>
            <person name="Clermont D."/>
            <person name="Rocha E."/>
            <person name="Yoon E.-J."/>
            <person name="Nemec A."/>
            <person name="Walker B."/>
            <person name="Young S.K."/>
            <person name="Zeng Q."/>
            <person name="Gargeya S."/>
            <person name="Fitzgerald M."/>
            <person name="Haas B."/>
            <person name="Abouelleil A."/>
            <person name="Alvarado L."/>
            <person name="Arachchi H.M."/>
            <person name="Berlin A.M."/>
            <person name="Chapman S.B."/>
            <person name="Dewar J."/>
            <person name="Goldberg J."/>
            <person name="Griggs A."/>
            <person name="Gujja S."/>
            <person name="Hansen M."/>
            <person name="Howarth C."/>
            <person name="Imamovic A."/>
            <person name="Larimer J."/>
            <person name="McCowan C."/>
            <person name="Murphy C."/>
            <person name="Neiman D."/>
            <person name="Pearson M."/>
            <person name="Priest M."/>
            <person name="Roberts A."/>
            <person name="Saif S."/>
            <person name="Shea T."/>
            <person name="Sisk P."/>
            <person name="Sykes S."/>
            <person name="Wortman J."/>
            <person name="Nusbaum C."/>
            <person name="Birren B."/>
        </authorList>
    </citation>
    <scope>NUCLEOTIDE SEQUENCE [LARGE SCALE GENOMIC DNA]</scope>
    <source>
        <strain evidence="3 4">NIPH 809</strain>
    </source>
</reference>
<sequence>MTRHILKKGIVISILCITAGLIGNSAYADDKEIKPIKLKSKCLKQNPLAVNQTDHALLDIYQQVCDKDNASRVNDLLAQAAMRMYELKQPMNALKLATQLQEQNVRGTTLTDVTFLASVQIANEALQHMRSSEMRYLSNELTYPPAKQLSDSIRVALPAPDTSTSKAITDESIKKEIRNTSTNNTTRRTTNRKVRTTQPTRSNVTQSVAPVKRQTAVTPTVSKQPNTVQKTGSNPFDSLK</sequence>
<name>A0ABN0JD37_9GAMM</name>
<keyword evidence="4" id="KW-1185">Reference proteome</keyword>
<feature type="compositionally biased region" description="Polar residues" evidence="1">
    <location>
        <begin position="215"/>
        <end position="240"/>
    </location>
</feature>
<feature type="compositionally biased region" description="Low complexity" evidence="1">
    <location>
        <begin position="179"/>
        <end position="188"/>
    </location>
</feature>
<keyword evidence="2" id="KW-0732">Signal</keyword>
<accession>A0ABN0JD37</accession>
<dbReference type="Proteomes" id="UP000013034">
    <property type="component" value="Unassembled WGS sequence"/>
</dbReference>
<feature type="compositionally biased region" description="Polar residues" evidence="1">
    <location>
        <begin position="198"/>
        <end position="208"/>
    </location>
</feature>
<feature type="chain" id="PRO_5047007690" evidence="2">
    <location>
        <begin position="29"/>
        <end position="240"/>
    </location>
</feature>
<feature type="signal peptide" evidence="2">
    <location>
        <begin position="1"/>
        <end position="28"/>
    </location>
</feature>
<evidence type="ECO:0000256" key="2">
    <source>
        <dbReference type="SAM" id="SignalP"/>
    </source>
</evidence>
<dbReference type="EMBL" id="APOI01000018">
    <property type="protein sequence ID" value="ENU23098.1"/>
    <property type="molecule type" value="Genomic_DNA"/>
</dbReference>
<gene>
    <name evidence="3" type="ORF">F993_02246</name>
</gene>
<evidence type="ECO:0000256" key="1">
    <source>
        <dbReference type="SAM" id="MobiDB-lite"/>
    </source>
</evidence>